<reference evidence="4" key="2">
    <citation type="submission" date="2025-08" db="UniProtKB">
        <authorList>
            <consortium name="Ensembl"/>
        </authorList>
    </citation>
    <scope>IDENTIFICATION</scope>
</reference>
<keyword evidence="5" id="KW-1185">Reference proteome</keyword>
<dbReference type="Pfam" id="PF00030">
    <property type="entry name" value="Crystall"/>
    <property type="match status" value="1"/>
</dbReference>
<name>A0A672TUY5_STRHB</name>
<evidence type="ECO:0000313" key="4">
    <source>
        <dbReference type="Ensembl" id="ENSSHBP00005005850.1"/>
    </source>
</evidence>
<feature type="domain" description="Beta/gamma crystallin 'Greek key'" evidence="3">
    <location>
        <begin position="64"/>
        <end position="95"/>
    </location>
</feature>
<dbReference type="AlphaFoldDB" id="A0A672TUY5"/>
<dbReference type="Proteomes" id="UP000472266">
    <property type="component" value="Chromosome 6"/>
</dbReference>
<evidence type="ECO:0000313" key="5">
    <source>
        <dbReference type="Proteomes" id="UP000472266"/>
    </source>
</evidence>
<dbReference type="PROSITE" id="PS50915">
    <property type="entry name" value="CRYSTALLIN_BETA_GAMMA"/>
    <property type="match status" value="1"/>
</dbReference>
<comment type="similarity">
    <text evidence="1">Belongs to the beta/gamma-crystallin family.</text>
</comment>
<evidence type="ECO:0000256" key="1">
    <source>
        <dbReference type="ARBA" id="ARBA00009646"/>
    </source>
</evidence>
<dbReference type="Gene3D" id="2.60.20.10">
    <property type="entry name" value="Crystallins"/>
    <property type="match status" value="1"/>
</dbReference>
<accession>A0A672TUY5</accession>
<keyword evidence="2" id="KW-0677">Repeat</keyword>
<reference evidence="4 5" key="1">
    <citation type="submission" date="2019-11" db="EMBL/GenBank/DDBJ databases">
        <title>Strigops habroptila (kakapo) genome, bStrHab1, primary haplotype, v2.</title>
        <authorList>
            <person name="Jarvis E.D."/>
            <person name="Howard J."/>
            <person name="Rhie A."/>
            <person name="Phillippy A."/>
            <person name="Korlach J."/>
            <person name="Digby A."/>
            <person name="Iorns D."/>
            <person name="Eason D."/>
            <person name="Robertson B."/>
            <person name="Raemaekers T."/>
            <person name="Howe K."/>
            <person name="Lewin H."/>
            <person name="Damas J."/>
            <person name="Hastie A."/>
            <person name="Tracey A."/>
            <person name="Chow W."/>
            <person name="Fedrigo O."/>
        </authorList>
    </citation>
    <scope>NUCLEOTIDE SEQUENCE [LARGE SCALE GENOMIC DNA]</scope>
</reference>
<dbReference type="SMART" id="SM00247">
    <property type="entry name" value="XTALbg"/>
    <property type="match status" value="1"/>
</dbReference>
<evidence type="ECO:0000256" key="2">
    <source>
        <dbReference type="ARBA" id="ARBA00022737"/>
    </source>
</evidence>
<proteinExistence type="inferred from homology"/>
<dbReference type="Ensembl" id="ENSSHBT00005007071.1">
    <property type="protein sequence ID" value="ENSSHBP00005005850.1"/>
    <property type="gene ID" value="ENSSHBG00005005091.1"/>
</dbReference>
<evidence type="ECO:0000259" key="3">
    <source>
        <dbReference type="PROSITE" id="PS50915"/>
    </source>
</evidence>
<reference evidence="4" key="3">
    <citation type="submission" date="2025-09" db="UniProtKB">
        <authorList>
            <consortium name="Ensembl"/>
        </authorList>
    </citation>
    <scope>IDENTIFICATION</scope>
</reference>
<dbReference type="SUPFAM" id="SSF49695">
    <property type="entry name" value="gamma-Crystallin-like"/>
    <property type="match status" value="1"/>
</dbReference>
<dbReference type="InParanoid" id="A0A672TUY5"/>
<dbReference type="InterPro" id="IPR011024">
    <property type="entry name" value="G_crystallin-like"/>
</dbReference>
<dbReference type="InterPro" id="IPR001064">
    <property type="entry name" value="Beta/gamma_crystallin"/>
</dbReference>
<sequence length="95" mass="10706">MQSFTGNEGNHLFNTSAISRSVSYRILLYEKEKLQGKSWSSLMIADQSQATSISLISALNILGGSWILYEMPNLRGQQYLLKDKTVSLQRLADLH</sequence>
<protein>
    <recommendedName>
        <fullName evidence="3">Beta/gamma crystallin 'Greek key' domain-containing protein</fullName>
    </recommendedName>
</protein>
<organism evidence="4 5">
    <name type="scientific">Strigops habroptila</name>
    <name type="common">Kakapo</name>
    <dbReference type="NCBI Taxonomy" id="2489341"/>
    <lineage>
        <taxon>Eukaryota</taxon>
        <taxon>Metazoa</taxon>
        <taxon>Chordata</taxon>
        <taxon>Craniata</taxon>
        <taxon>Vertebrata</taxon>
        <taxon>Euteleostomi</taxon>
        <taxon>Archelosauria</taxon>
        <taxon>Archosauria</taxon>
        <taxon>Dinosauria</taxon>
        <taxon>Saurischia</taxon>
        <taxon>Theropoda</taxon>
        <taxon>Coelurosauria</taxon>
        <taxon>Aves</taxon>
        <taxon>Neognathae</taxon>
        <taxon>Neoaves</taxon>
        <taxon>Telluraves</taxon>
        <taxon>Australaves</taxon>
        <taxon>Psittaciformes</taxon>
        <taxon>Psittacidae</taxon>
        <taxon>Strigops</taxon>
    </lineage>
</organism>